<gene>
    <name evidence="1" type="ORF">OGAPHI_000049</name>
</gene>
<organism evidence="1 2">
    <name type="scientific">Ogataea philodendri</name>
    <dbReference type="NCBI Taxonomy" id="1378263"/>
    <lineage>
        <taxon>Eukaryota</taxon>
        <taxon>Fungi</taxon>
        <taxon>Dikarya</taxon>
        <taxon>Ascomycota</taxon>
        <taxon>Saccharomycotina</taxon>
        <taxon>Pichiomycetes</taxon>
        <taxon>Pichiales</taxon>
        <taxon>Pichiaceae</taxon>
        <taxon>Ogataea</taxon>
    </lineage>
</organism>
<evidence type="ECO:0000313" key="2">
    <source>
        <dbReference type="Proteomes" id="UP000769157"/>
    </source>
</evidence>
<dbReference type="EMBL" id="JAEUBE010000042">
    <property type="protein sequence ID" value="KAH3671863.1"/>
    <property type="molecule type" value="Genomic_DNA"/>
</dbReference>
<comment type="caution">
    <text evidence="1">The sequence shown here is derived from an EMBL/GenBank/DDBJ whole genome shotgun (WGS) entry which is preliminary data.</text>
</comment>
<protein>
    <submittedName>
        <fullName evidence="1">Uncharacterized protein</fullName>
    </submittedName>
</protein>
<dbReference type="GeneID" id="70232017"/>
<dbReference type="Proteomes" id="UP000769157">
    <property type="component" value="Unassembled WGS sequence"/>
</dbReference>
<evidence type="ECO:0000313" key="1">
    <source>
        <dbReference type="EMBL" id="KAH3671863.1"/>
    </source>
</evidence>
<keyword evidence="2" id="KW-1185">Reference proteome</keyword>
<name>A0A9P8PGI4_9ASCO</name>
<proteinExistence type="predicted"/>
<sequence length="200" mass="21965">MYANRTFVQQIVEQIVSATNEPKRIGHVERINCRSLLLLLLLLLLLQSQLSGKPVSLGCTSSPADSNFATAANVVSLHLADGHFSTGTMVELNKAAVLSWRNLDISDVSVSGEQLSKLELGDRDIQTANEDSGVVRVVVVLNRGRLRQGWSVQLLLTRKVLGLVLRVEKARIIVGRVWLRLGCGGNSDWSSQKNVTLHFN</sequence>
<accession>A0A9P8PGI4</accession>
<reference evidence="1" key="1">
    <citation type="journal article" date="2021" name="Open Biol.">
        <title>Shared evolutionary footprints suggest mitochondrial oxidative damage underlies multiple complex I losses in fungi.</title>
        <authorList>
            <person name="Schikora-Tamarit M.A."/>
            <person name="Marcet-Houben M."/>
            <person name="Nosek J."/>
            <person name="Gabaldon T."/>
        </authorList>
    </citation>
    <scope>NUCLEOTIDE SEQUENCE</scope>
    <source>
        <strain evidence="1">CBS6075</strain>
    </source>
</reference>
<dbReference type="AlphaFoldDB" id="A0A9P8PGI4"/>
<reference evidence="1" key="2">
    <citation type="submission" date="2021-01" db="EMBL/GenBank/DDBJ databases">
        <authorList>
            <person name="Schikora-Tamarit M.A."/>
        </authorList>
    </citation>
    <scope>NUCLEOTIDE SEQUENCE</scope>
    <source>
        <strain evidence="1">CBS6075</strain>
    </source>
</reference>
<dbReference type="RefSeq" id="XP_046064978.1">
    <property type="nucleotide sequence ID" value="XM_046206247.1"/>
</dbReference>